<comment type="subunit">
    <text evidence="7">The RNAP catalytic core consists of 2 alpha, 1 beta, 1 beta' and 1 omega subunit. When a sigma factor is associated with the core the holoenzyme is formed, which can initiate transcription.</text>
</comment>
<gene>
    <name evidence="7 8" type="primary">rpoZ</name>
    <name evidence="8" type="ORF">OE699_15620</name>
</gene>
<evidence type="ECO:0000313" key="8">
    <source>
        <dbReference type="EMBL" id="MCV2880272.1"/>
    </source>
</evidence>
<dbReference type="RefSeq" id="WP_218630526.1">
    <property type="nucleotide sequence ID" value="NZ_JAHVAI010000010.1"/>
</dbReference>
<dbReference type="Proteomes" id="UP001526166">
    <property type="component" value="Unassembled WGS sequence"/>
</dbReference>
<reference evidence="8 9" key="1">
    <citation type="submission" date="2022-10" db="EMBL/GenBank/DDBJ databases">
        <title>Sinirhodobacter sp. nov., isolated from ocean surface sediments.</title>
        <authorList>
            <person name="He W."/>
            <person name="Wang L."/>
            <person name="Zhang D.-F."/>
        </authorList>
    </citation>
    <scope>NUCLEOTIDE SEQUENCE [LARGE SCALE GENOMIC DNA]</scope>
    <source>
        <strain evidence="8 9">WL0115</strain>
    </source>
</reference>
<proteinExistence type="inferred from homology"/>
<keyword evidence="5 7" id="KW-0804">Transcription</keyword>
<dbReference type="EC" id="2.7.7.6" evidence="7"/>
<keyword evidence="3 7" id="KW-0808">Transferase</keyword>
<dbReference type="GO" id="GO:0000428">
    <property type="term" value="C:DNA-directed RNA polymerase complex"/>
    <property type="evidence" value="ECO:0007669"/>
    <property type="project" value="UniProtKB-KW"/>
</dbReference>
<organism evidence="8 9">
    <name type="scientific">Sedimentimonas flavescens</name>
    <dbReference type="NCBI Taxonomy" id="2851012"/>
    <lineage>
        <taxon>Bacteria</taxon>
        <taxon>Pseudomonadati</taxon>
        <taxon>Pseudomonadota</taxon>
        <taxon>Alphaproteobacteria</taxon>
        <taxon>Rhodobacterales</taxon>
        <taxon>Rhodobacter group</taxon>
        <taxon>Sedimentimonas</taxon>
    </lineage>
</organism>
<evidence type="ECO:0000256" key="6">
    <source>
        <dbReference type="ARBA" id="ARBA00048552"/>
    </source>
</evidence>
<comment type="function">
    <text evidence="7">Promotes RNA polymerase assembly. Latches the N- and C-terminal regions of the beta' subunit thereby facilitating its interaction with the beta and alpha subunits.</text>
</comment>
<accession>A0ABT3A2T8</accession>
<name>A0ABT3A2T8_9RHOB</name>
<sequence>MARVTVEDCVDKVPNRFELVMLAAHRAREVAAGAALTVDRDNDKNPVVALREIAEETQAADDLRERLIESNQTQIEVDEPEDDAMSLLMGGEMDRPKEDDMSEERMLRALMDAQGRG</sequence>
<dbReference type="NCBIfam" id="TIGR00690">
    <property type="entry name" value="rpoZ"/>
    <property type="match status" value="1"/>
</dbReference>
<evidence type="ECO:0000256" key="2">
    <source>
        <dbReference type="ARBA" id="ARBA00022478"/>
    </source>
</evidence>
<evidence type="ECO:0000256" key="5">
    <source>
        <dbReference type="ARBA" id="ARBA00023163"/>
    </source>
</evidence>
<keyword evidence="2 7" id="KW-0240">DNA-directed RNA polymerase</keyword>
<evidence type="ECO:0000256" key="4">
    <source>
        <dbReference type="ARBA" id="ARBA00022695"/>
    </source>
</evidence>
<protein>
    <recommendedName>
        <fullName evidence="7">DNA-directed RNA polymerase subunit omega</fullName>
        <shortName evidence="7">RNAP omega subunit</shortName>
        <ecNumber evidence="7">2.7.7.6</ecNumber>
    </recommendedName>
    <alternativeName>
        <fullName evidence="7">RNA polymerase omega subunit</fullName>
    </alternativeName>
    <alternativeName>
        <fullName evidence="7">Transcriptase subunit omega</fullName>
    </alternativeName>
</protein>
<dbReference type="SMART" id="SM01409">
    <property type="entry name" value="RNA_pol_Rpb6"/>
    <property type="match status" value="1"/>
</dbReference>
<comment type="caution">
    <text evidence="8">The sequence shown here is derived from an EMBL/GenBank/DDBJ whole genome shotgun (WGS) entry which is preliminary data.</text>
</comment>
<dbReference type="PANTHER" id="PTHR34476:SF1">
    <property type="entry name" value="DNA-DIRECTED RNA POLYMERASE SUBUNIT OMEGA"/>
    <property type="match status" value="1"/>
</dbReference>
<evidence type="ECO:0000256" key="3">
    <source>
        <dbReference type="ARBA" id="ARBA00022679"/>
    </source>
</evidence>
<dbReference type="InterPro" id="IPR006110">
    <property type="entry name" value="Pol_omega/Rpo6/RPB6"/>
</dbReference>
<evidence type="ECO:0000313" key="9">
    <source>
        <dbReference type="Proteomes" id="UP001526166"/>
    </source>
</evidence>
<comment type="catalytic activity">
    <reaction evidence="6 7">
        <text>RNA(n) + a ribonucleoside 5'-triphosphate = RNA(n+1) + diphosphate</text>
        <dbReference type="Rhea" id="RHEA:21248"/>
        <dbReference type="Rhea" id="RHEA-COMP:14527"/>
        <dbReference type="Rhea" id="RHEA-COMP:17342"/>
        <dbReference type="ChEBI" id="CHEBI:33019"/>
        <dbReference type="ChEBI" id="CHEBI:61557"/>
        <dbReference type="ChEBI" id="CHEBI:140395"/>
        <dbReference type="EC" id="2.7.7.6"/>
    </reaction>
</comment>
<dbReference type="PANTHER" id="PTHR34476">
    <property type="entry name" value="DNA-DIRECTED RNA POLYMERASE SUBUNIT OMEGA"/>
    <property type="match status" value="1"/>
</dbReference>
<dbReference type="EMBL" id="JAOWKW010000017">
    <property type="protein sequence ID" value="MCV2880272.1"/>
    <property type="molecule type" value="Genomic_DNA"/>
</dbReference>
<dbReference type="Pfam" id="PF01192">
    <property type="entry name" value="RNA_pol_Rpb6"/>
    <property type="match status" value="1"/>
</dbReference>
<dbReference type="HAMAP" id="MF_00366">
    <property type="entry name" value="RNApol_bact_RpoZ"/>
    <property type="match status" value="1"/>
</dbReference>
<evidence type="ECO:0000256" key="1">
    <source>
        <dbReference type="ARBA" id="ARBA00006711"/>
    </source>
</evidence>
<keyword evidence="4 7" id="KW-0548">Nucleotidyltransferase</keyword>
<dbReference type="GO" id="GO:0003899">
    <property type="term" value="F:DNA-directed RNA polymerase activity"/>
    <property type="evidence" value="ECO:0007669"/>
    <property type="project" value="UniProtKB-EC"/>
</dbReference>
<keyword evidence="9" id="KW-1185">Reference proteome</keyword>
<comment type="similarity">
    <text evidence="1 7">Belongs to the RNA polymerase subunit omega family.</text>
</comment>
<evidence type="ECO:0000256" key="7">
    <source>
        <dbReference type="HAMAP-Rule" id="MF_00366"/>
    </source>
</evidence>
<dbReference type="InterPro" id="IPR003716">
    <property type="entry name" value="DNA-dir_RNA_pol_omega"/>
</dbReference>